<evidence type="ECO:0000313" key="5">
    <source>
        <dbReference type="Proteomes" id="UP000444960"/>
    </source>
</evidence>
<protein>
    <recommendedName>
        <fullName evidence="3">HTH tetR-type domain-containing protein</fullName>
    </recommendedName>
</protein>
<dbReference type="InterPro" id="IPR009057">
    <property type="entry name" value="Homeodomain-like_sf"/>
</dbReference>
<dbReference type="SUPFAM" id="SSF46689">
    <property type="entry name" value="Homeodomain-like"/>
    <property type="match status" value="1"/>
</dbReference>
<accession>A0A7I9VEI5</accession>
<dbReference type="PANTHER" id="PTHR30055:SF209">
    <property type="entry name" value="POSSIBLE TRANSCRIPTIONAL REGULATORY PROTEIN (PROBABLY TETR-FAMILY)"/>
    <property type="match status" value="1"/>
</dbReference>
<dbReference type="GO" id="GO:0000976">
    <property type="term" value="F:transcription cis-regulatory region binding"/>
    <property type="evidence" value="ECO:0007669"/>
    <property type="project" value="TreeGrafter"/>
</dbReference>
<keyword evidence="1 2" id="KW-0238">DNA-binding</keyword>
<dbReference type="InterPro" id="IPR001647">
    <property type="entry name" value="HTH_TetR"/>
</dbReference>
<feature type="DNA-binding region" description="H-T-H motif" evidence="2">
    <location>
        <begin position="55"/>
        <end position="74"/>
    </location>
</feature>
<reference evidence="5" key="1">
    <citation type="submission" date="2019-06" db="EMBL/GenBank/DDBJ databases">
        <title>Gordonia isolated from sludge of a wastewater treatment plant.</title>
        <authorList>
            <person name="Tamura T."/>
            <person name="Aoyama K."/>
            <person name="Kang Y."/>
            <person name="Saito S."/>
            <person name="Akiyama N."/>
            <person name="Yazawa K."/>
            <person name="Gonoi T."/>
            <person name="Mikami Y."/>
        </authorList>
    </citation>
    <scope>NUCLEOTIDE SEQUENCE [LARGE SCALE GENOMIC DNA]</scope>
    <source>
        <strain evidence="5">NBRC 107696</strain>
    </source>
</reference>
<feature type="domain" description="HTH tetR-type" evidence="3">
    <location>
        <begin position="32"/>
        <end position="92"/>
    </location>
</feature>
<dbReference type="EMBL" id="BJOV01000005">
    <property type="protein sequence ID" value="GEE03705.1"/>
    <property type="molecule type" value="Genomic_DNA"/>
</dbReference>
<dbReference type="GO" id="GO:0003700">
    <property type="term" value="F:DNA-binding transcription factor activity"/>
    <property type="evidence" value="ECO:0007669"/>
    <property type="project" value="TreeGrafter"/>
</dbReference>
<evidence type="ECO:0000256" key="2">
    <source>
        <dbReference type="PROSITE-ProRule" id="PRU00335"/>
    </source>
</evidence>
<name>A0A7I9VEI5_9ACTN</name>
<dbReference type="Pfam" id="PF00440">
    <property type="entry name" value="TetR_N"/>
    <property type="match status" value="1"/>
</dbReference>
<dbReference type="AlphaFoldDB" id="A0A7I9VEI5"/>
<keyword evidence="5" id="KW-1185">Reference proteome</keyword>
<sequence length="214" mass="22958">MTSPDGPTVGLPVVGLPVVGGPTMSSERADAARNRRLLLAAAQSLIDDQGAAAVTMDAVARAAGVGKGTVFRRFGNRTGLMHALLDHSESDLQQALLSGPEPLGPGAHPLDRLIAYGRARLKMTVDHLDILLEAGADDPDRLSHPVWAMSTQHVKILLRELGFTDRLDVLAHTVQAPLDAITVRHLLDVIGLTRHEIADDWERIIRTLVAGARH</sequence>
<dbReference type="PRINTS" id="PR00455">
    <property type="entry name" value="HTHTETR"/>
</dbReference>
<dbReference type="InterPro" id="IPR050109">
    <property type="entry name" value="HTH-type_TetR-like_transc_reg"/>
</dbReference>
<evidence type="ECO:0000313" key="4">
    <source>
        <dbReference type="EMBL" id="GEE03705.1"/>
    </source>
</evidence>
<organism evidence="4 5">
    <name type="scientific">Gordonia spumicola</name>
    <dbReference type="NCBI Taxonomy" id="589161"/>
    <lineage>
        <taxon>Bacteria</taxon>
        <taxon>Bacillati</taxon>
        <taxon>Actinomycetota</taxon>
        <taxon>Actinomycetes</taxon>
        <taxon>Mycobacteriales</taxon>
        <taxon>Gordoniaceae</taxon>
        <taxon>Gordonia</taxon>
    </lineage>
</organism>
<proteinExistence type="predicted"/>
<dbReference type="Proteomes" id="UP000444960">
    <property type="component" value="Unassembled WGS sequence"/>
</dbReference>
<gene>
    <name evidence="4" type="ORF">nbrc107696_41510</name>
</gene>
<comment type="caution">
    <text evidence="4">The sequence shown here is derived from an EMBL/GenBank/DDBJ whole genome shotgun (WGS) entry which is preliminary data.</text>
</comment>
<dbReference type="PROSITE" id="PS50977">
    <property type="entry name" value="HTH_TETR_2"/>
    <property type="match status" value="1"/>
</dbReference>
<dbReference type="Gene3D" id="1.10.357.10">
    <property type="entry name" value="Tetracycline Repressor, domain 2"/>
    <property type="match status" value="1"/>
</dbReference>
<evidence type="ECO:0000259" key="3">
    <source>
        <dbReference type="PROSITE" id="PS50977"/>
    </source>
</evidence>
<dbReference type="PANTHER" id="PTHR30055">
    <property type="entry name" value="HTH-TYPE TRANSCRIPTIONAL REGULATOR RUTR"/>
    <property type="match status" value="1"/>
</dbReference>
<evidence type="ECO:0000256" key="1">
    <source>
        <dbReference type="ARBA" id="ARBA00023125"/>
    </source>
</evidence>